<evidence type="ECO:0000256" key="10">
    <source>
        <dbReference type="SAM" id="Phobius"/>
    </source>
</evidence>
<name>A0A1I0YXB4_9FIRM</name>
<dbReference type="SMART" id="SM00387">
    <property type="entry name" value="HATPase_c"/>
    <property type="match status" value="1"/>
</dbReference>
<dbReference type="STRING" id="1120918.SAMN05216249_11160"/>
<evidence type="ECO:0000256" key="8">
    <source>
        <dbReference type="ARBA" id="ARBA00024867"/>
    </source>
</evidence>
<dbReference type="InterPro" id="IPR011006">
    <property type="entry name" value="CheY-like_superfamily"/>
</dbReference>
<keyword evidence="5" id="KW-0808">Transferase</keyword>
<comment type="function">
    <text evidence="8">May play the central regulatory role in sporulation. It may be an element of the effector pathway responsible for the activation of sporulation genes in response to nutritional stress. Spo0A may act in concert with spo0H (a sigma factor) to control the expression of some genes that are critical to the sporulation process.</text>
</comment>
<organism evidence="13 14">
    <name type="scientific">Acetitomaculum ruminis DSM 5522</name>
    <dbReference type="NCBI Taxonomy" id="1120918"/>
    <lineage>
        <taxon>Bacteria</taxon>
        <taxon>Bacillati</taxon>
        <taxon>Bacillota</taxon>
        <taxon>Clostridia</taxon>
        <taxon>Lachnospirales</taxon>
        <taxon>Lachnospiraceae</taxon>
        <taxon>Acetitomaculum</taxon>
    </lineage>
</organism>
<evidence type="ECO:0000256" key="4">
    <source>
        <dbReference type="ARBA" id="ARBA00022553"/>
    </source>
</evidence>
<feature type="domain" description="Response regulatory" evidence="12">
    <location>
        <begin position="631"/>
        <end position="751"/>
    </location>
</feature>
<dbReference type="Gene3D" id="3.30.565.10">
    <property type="entry name" value="Histidine kinase-like ATPase, C-terminal domain"/>
    <property type="match status" value="1"/>
</dbReference>
<dbReference type="EMBL" id="FOJY01000011">
    <property type="protein sequence ID" value="SFB16703.1"/>
    <property type="molecule type" value="Genomic_DNA"/>
</dbReference>
<keyword evidence="7" id="KW-0902">Two-component regulatory system</keyword>
<evidence type="ECO:0000256" key="2">
    <source>
        <dbReference type="ARBA" id="ARBA00012438"/>
    </source>
</evidence>
<evidence type="ECO:0000313" key="14">
    <source>
        <dbReference type="Proteomes" id="UP000198838"/>
    </source>
</evidence>
<dbReference type="CDD" id="cd17546">
    <property type="entry name" value="REC_hyHK_CKI1_RcsC-like"/>
    <property type="match status" value="1"/>
</dbReference>
<feature type="transmembrane region" description="Helical" evidence="10">
    <location>
        <begin position="12"/>
        <end position="38"/>
    </location>
</feature>
<dbReference type="Gene3D" id="3.40.50.2300">
    <property type="match status" value="1"/>
</dbReference>
<dbReference type="OrthoDB" id="9810305at2"/>
<dbReference type="SUPFAM" id="SSF55874">
    <property type="entry name" value="ATPase domain of HSP90 chaperone/DNA topoisomerase II/histidine kinase"/>
    <property type="match status" value="1"/>
</dbReference>
<dbReference type="SUPFAM" id="SSF47384">
    <property type="entry name" value="Homodimeric domain of signal transducing histidine kinase"/>
    <property type="match status" value="1"/>
</dbReference>
<evidence type="ECO:0000256" key="5">
    <source>
        <dbReference type="ARBA" id="ARBA00022679"/>
    </source>
</evidence>
<dbReference type="InterPro" id="IPR003594">
    <property type="entry name" value="HATPase_dom"/>
</dbReference>
<dbReference type="Pfam" id="PF00072">
    <property type="entry name" value="Response_reg"/>
    <property type="match status" value="1"/>
</dbReference>
<dbReference type="AlphaFoldDB" id="A0A1I0YXB4"/>
<dbReference type="Proteomes" id="UP000198838">
    <property type="component" value="Unassembled WGS sequence"/>
</dbReference>
<evidence type="ECO:0000256" key="3">
    <source>
        <dbReference type="ARBA" id="ARBA00018672"/>
    </source>
</evidence>
<comment type="catalytic activity">
    <reaction evidence="1">
        <text>ATP + protein L-histidine = ADP + protein N-phospho-L-histidine.</text>
        <dbReference type="EC" id="2.7.13.3"/>
    </reaction>
</comment>
<dbReference type="InterPro" id="IPR005467">
    <property type="entry name" value="His_kinase_dom"/>
</dbReference>
<keyword evidence="4 9" id="KW-0597">Phosphoprotein</keyword>
<feature type="modified residue" description="4-aspartylphosphate" evidence="9">
    <location>
        <position position="683"/>
    </location>
</feature>
<dbReference type="EC" id="2.7.13.3" evidence="2"/>
<protein>
    <recommendedName>
        <fullName evidence="3">Stage 0 sporulation protein A homolog</fullName>
        <ecNumber evidence="2">2.7.13.3</ecNumber>
    </recommendedName>
</protein>
<keyword evidence="10" id="KW-1133">Transmembrane helix</keyword>
<dbReference type="PROSITE" id="PS50109">
    <property type="entry name" value="HIS_KIN"/>
    <property type="match status" value="1"/>
</dbReference>
<dbReference type="Pfam" id="PF02518">
    <property type="entry name" value="HATPase_c"/>
    <property type="match status" value="1"/>
</dbReference>
<evidence type="ECO:0000259" key="12">
    <source>
        <dbReference type="PROSITE" id="PS50110"/>
    </source>
</evidence>
<proteinExistence type="predicted"/>
<dbReference type="SMART" id="SM00448">
    <property type="entry name" value="REC"/>
    <property type="match status" value="1"/>
</dbReference>
<keyword evidence="10" id="KW-0812">Transmembrane</keyword>
<dbReference type="PRINTS" id="PR00344">
    <property type="entry name" value="BCTRLSENSOR"/>
</dbReference>
<dbReference type="GO" id="GO:0005886">
    <property type="term" value="C:plasma membrane"/>
    <property type="evidence" value="ECO:0007669"/>
    <property type="project" value="TreeGrafter"/>
</dbReference>
<feature type="transmembrane region" description="Helical" evidence="10">
    <location>
        <begin position="58"/>
        <end position="80"/>
    </location>
</feature>
<dbReference type="CDD" id="cd00082">
    <property type="entry name" value="HisKA"/>
    <property type="match status" value="1"/>
</dbReference>
<sequence>MNSKIIKKIRMFENIITIIMVISPIIYTLIHIIIFKIKSGNNWSYVMLKRILITHLDIYIVFSICFIIWLFIIVFSNIYIKNINHRYRFKEEAYGIINAISQEFHTVWYLNTKNKTLHLYRKTDSTTKGFLKFKEENNPDFEYAVDFYINNYIVPEEREEIRPLLDLDVLIANIPDEGFYSIKYTRIDDEGKKEHHEFLVARAGSNKESENLVLAFRNIEGFIRDERKKQMKLRLIVAAAKTYYLFIMEENVTQNIVNVEYDENAFDGKIDVTGMTMDDMFDAIESSFPDRKEWEEMKRKFSRKALMDAYKRGERTIQLITKQLHGDELHWVEQRSILIKGEDGDLYSVIMVRIIDDEINYTEALRMAKEEAEVANRSKSQFLFNMSHDIRTPMNAILGFEKLLENDNLDKETRLKYLTNIKVSGQYLLNLINRVLEMARIESGKTSLDEEIMDIVEVEKDLSIIFNIDYEKKNLNVIRNMEFPSMLVYCDKTKFQEILLNILSNAVKYTPENGTIKVSTRKLPSQKEGYVIYENVIEDNGIGISSEFMPHIYDSFEREKTVTENKVYGTGLGMGIVKKLVDLMDGSINVESKSGQGTKVTIRIPFKIADKKIIDDDINNDIDFEKIKGKKILLAEDNAMNREIAEVLLTESGFEVDTVEDGIECVETIVNSPVDKYDLILMDIQMPNMDGYKATRTIRGLNGKKSEIPIIAMTANAFDEDKKNAMDAGMNGYITKPIDMKTVLSEIDNCL</sequence>
<keyword evidence="10" id="KW-0472">Membrane</keyword>
<dbReference type="PANTHER" id="PTHR43047:SF72">
    <property type="entry name" value="OSMOSENSING HISTIDINE PROTEIN KINASE SLN1"/>
    <property type="match status" value="1"/>
</dbReference>
<accession>A0A1I0YXB4</accession>
<dbReference type="GO" id="GO:0009927">
    <property type="term" value="F:histidine phosphotransfer kinase activity"/>
    <property type="evidence" value="ECO:0007669"/>
    <property type="project" value="TreeGrafter"/>
</dbReference>
<dbReference type="InterPro" id="IPR003661">
    <property type="entry name" value="HisK_dim/P_dom"/>
</dbReference>
<dbReference type="InterPro" id="IPR036890">
    <property type="entry name" value="HATPase_C_sf"/>
</dbReference>
<dbReference type="GO" id="GO:0000155">
    <property type="term" value="F:phosphorelay sensor kinase activity"/>
    <property type="evidence" value="ECO:0007669"/>
    <property type="project" value="InterPro"/>
</dbReference>
<gene>
    <name evidence="13" type="ORF">SAMN05216249_11160</name>
</gene>
<evidence type="ECO:0000256" key="6">
    <source>
        <dbReference type="ARBA" id="ARBA00022777"/>
    </source>
</evidence>
<evidence type="ECO:0000313" key="13">
    <source>
        <dbReference type="EMBL" id="SFB16703.1"/>
    </source>
</evidence>
<keyword evidence="14" id="KW-1185">Reference proteome</keyword>
<dbReference type="Pfam" id="PF00512">
    <property type="entry name" value="HisKA"/>
    <property type="match status" value="1"/>
</dbReference>
<reference evidence="13 14" key="1">
    <citation type="submission" date="2016-10" db="EMBL/GenBank/DDBJ databases">
        <authorList>
            <person name="de Groot N.N."/>
        </authorList>
    </citation>
    <scope>NUCLEOTIDE SEQUENCE [LARGE SCALE GENOMIC DNA]</scope>
    <source>
        <strain evidence="13 14">DSM 5522</strain>
    </source>
</reference>
<dbReference type="InterPro" id="IPR004358">
    <property type="entry name" value="Sig_transdc_His_kin-like_C"/>
</dbReference>
<feature type="domain" description="Histidine kinase" evidence="11">
    <location>
        <begin position="385"/>
        <end position="608"/>
    </location>
</feature>
<keyword evidence="6 13" id="KW-0418">Kinase</keyword>
<dbReference type="SUPFAM" id="SSF52172">
    <property type="entry name" value="CheY-like"/>
    <property type="match status" value="1"/>
</dbReference>
<dbReference type="SMART" id="SM00388">
    <property type="entry name" value="HisKA"/>
    <property type="match status" value="1"/>
</dbReference>
<evidence type="ECO:0000256" key="7">
    <source>
        <dbReference type="ARBA" id="ARBA00023012"/>
    </source>
</evidence>
<evidence type="ECO:0000256" key="9">
    <source>
        <dbReference type="PROSITE-ProRule" id="PRU00169"/>
    </source>
</evidence>
<dbReference type="PROSITE" id="PS50110">
    <property type="entry name" value="RESPONSE_REGULATORY"/>
    <property type="match status" value="1"/>
</dbReference>
<evidence type="ECO:0000256" key="1">
    <source>
        <dbReference type="ARBA" id="ARBA00000085"/>
    </source>
</evidence>
<dbReference type="Gene3D" id="1.10.287.130">
    <property type="match status" value="1"/>
</dbReference>
<dbReference type="PANTHER" id="PTHR43047">
    <property type="entry name" value="TWO-COMPONENT HISTIDINE PROTEIN KINASE"/>
    <property type="match status" value="1"/>
</dbReference>
<dbReference type="RefSeq" id="WP_092872709.1">
    <property type="nucleotide sequence ID" value="NZ_FOJY01000011.1"/>
</dbReference>
<dbReference type="InterPro" id="IPR001789">
    <property type="entry name" value="Sig_transdc_resp-reg_receiver"/>
</dbReference>
<evidence type="ECO:0000259" key="11">
    <source>
        <dbReference type="PROSITE" id="PS50109"/>
    </source>
</evidence>
<dbReference type="InterPro" id="IPR036097">
    <property type="entry name" value="HisK_dim/P_sf"/>
</dbReference>